<dbReference type="EMBL" id="FSRG01000003">
    <property type="protein sequence ID" value="SIN72894.1"/>
    <property type="molecule type" value="Genomic_DNA"/>
</dbReference>
<evidence type="ECO:0000313" key="2">
    <source>
        <dbReference type="EMBL" id="SIN72894.1"/>
    </source>
</evidence>
<dbReference type="Proteomes" id="UP000184694">
    <property type="component" value="Unassembled WGS sequence"/>
</dbReference>
<dbReference type="RefSeq" id="WP_322788038.1">
    <property type="nucleotide sequence ID" value="NZ_FSRG01000003.1"/>
</dbReference>
<keyword evidence="3" id="KW-1185">Reference proteome</keyword>
<organism evidence="2 3">
    <name type="scientific">Halodesulfovibrio marinisediminis DSM 17456</name>
    <dbReference type="NCBI Taxonomy" id="1121457"/>
    <lineage>
        <taxon>Bacteria</taxon>
        <taxon>Pseudomonadati</taxon>
        <taxon>Thermodesulfobacteriota</taxon>
        <taxon>Desulfovibrionia</taxon>
        <taxon>Desulfovibrionales</taxon>
        <taxon>Desulfovibrionaceae</taxon>
        <taxon>Halodesulfovibrio</taxon>
    </lineage>
</organism>
<gene>
    <name evidence="2" type="ORF">SAMN02745161_0384</name>
</gene>
<dbReference type="InterPro" id="IPR006949">
    <property type="entry name" value="Barrel_Baseplate_J-like"/>
</dbReference>
<reference evidence="3" key="1">
    <citation type="submission" date="2016-11" db="EMBL/GenBank/DDBJ databases">
        <authorList>
            <person name="Varghese N."/>
            <person name="Submissions S."/>
        </authorList>
    </citation>
    <scope>NUCLEOTIDE SEQUENCE [LARGE SCALE GENOMIC DNA]</scope>
    <source>
        <strain evidence="3">DSM 17456</strain>
    </source>
</reference>
<name>A0A1N6DQE5_9BACT</name>
<protein>
    <submittedName>
        <fullName evidence="2">Uncharacterized phage protein gp47/JayE</fullName>
    </submittedName>
</protein>
<dbReference type="STRING" id="1121457.SAMN02745161_0384"/>
<accession>A0A1N6DQE5</accession>
<feature type="domain" description="Baseplate protein J-like barrel" evidence="1">
    <location>
        <begin position="107"/>
        <end position="191"/>
    </location>
</feature>
<evidence type="ECO:0000259" key="1">
    <source>
        <dbReference type="Pfam" id="PF04865"/>
    </source>
</evidence>
<dbReference type="AlphaFoldDB" id="A0A1N6DQE5"/>
<sequence length="392" mass="43196">MAEPEKIFTAMLQDAGVPVTEEAMQQRWNEINSEQGGLIQNNSKWSPFWRLITAIVTEPCKQLVKLLIEHALPNVFLRYASSTWLDLYAWGVDVERKAGVKAQGQLVVTRTVSTGELFIPAGTVVESPPINGYVYRLVSSADVTIADGQLTGLLPVTAEQIGKAYNLGPAYYSILPVAITGVASVTNNADWLLVAGADTEEDEPLRLRCRNQFSAVGQYHHDAAYTAEISSFAGIRPDYLFFEHDAPRGAGTANCYVMIETGVPTQEFVDTINTHIRDTGNHGHGDDLRCFPIQTTAVSLTVTVHPVAHLSEEKRKALRAGVENMVRCAFRENTNYTVSKTWALGRFSFSRLSDELHGQFLDLRSVEFSQDDIVSELTLPVLSTFTVVLGAE</sequence>
<proteinExistence type="predicted"/>
<dbReference type="Pfam" id="PF04865">
    <property type="entry name" value="Baseplate_J"/>
    <property type="match status" value="1"/>
</dbReference>
<evidence type="ECO:0000313" key="3">
    <source>
        <dbReference type="Proteomes" id="UP000184694"/>
    </source>
</evidence>